<dbReference type="AlphaFoldDB" id="A0A7M7N9V5"/>
<dbReference type="EnsemblMetazoa" id="XM_030977555">
    <property type="protein sequence ID" value="XP_030833415"/>
    <property type="gene ID" value="LOC753555"/>
</dbReference>
<dbReference type="GeneID" id="753555"/>
<feature type="region of interest" description="Disordered" evidence="1">
    <location>
        <begin position="140"/>
        <end position="169"/>
    </location>
</feature>
<dbReference type="KEGG" id="spu:753555"/>
<dbReference type="RefSeq" id="XP_030833415.1">
    <property type="nucleotide sequence ID" value="XM_030977555.1"/>
</dbReference>
<dbReference type="OrthoDB" id="439917at2759"/>
<reference evidence="2" key="2">
    <citation type="submission" date="2021-01" db="UniProtKB">
        <authorList>
            <consortium name="EnsemblMetazoa"/>
        </authorList>
    </citation>
    <scope>IDENTIFICATION</scope>
</reference>
<accession>A0A7M7N9V5</accession>
<protein>
    <submittedName>
        <fullName evidence="2">Uncharacterized protein</fullName>
    </submittedName>
</protein>
<evidence type="ECO:0000313" key="2">
    <source>
        <dbReference type="EnsemblMetazoa" id="XP_030833415"/>
    </source>
</evidence>
<dbReference type="PANTHER" id="PTHR47236:SF4">
    <property type="entry name" value="GENE 9195-RELATED"/>
    <property type="match status" value="1"/>
</dbReference>
<sequence>MRNFHHPQKQLAEFDRGSAQKIEQAVKDCLHALEVKQAQARLSLKEKQLQELAEAMRDLSPEEALVQQYTELAEKAAADAQKFRETKVAQMQGELDSIKAEKKRRDDARRAKMEQEVAALEAELENDRIREEERERKRQLEKQRAKEQQKEEAERRLQQELQHSEGNEAAKEKLLQEHNENMKRFEGNFQKDQQRNAERIKARLEARKQKKQQQEMARIQGDIRNQTDIDERRTQDQMNLIQQKGASELNQNSVNSWRPENPGDWAQRKEDGLDDKPDLPEGVNQAMYSALMASPFFTDLKEIEEMLKDTLGFKDGVKGAVNDPFIDLKDAQWILGSEITPLDIDSISPSQFIVYRFGVFITRLLRMTLRMPDVTLLLASSLPQNDYKRNMFRHSFFYQHAKKILFVRHERLDSVGEFVMVIVHCLAHIKVNDLTDDTNPYFLREFFKGMKMICQDMFFSRAKVTQGSRALVGGMMPKGKRPLEAIFKQGKGGNEKAAAAVVTELIDTRVKHTDKEDFTKENIKERITDEQAASSKARLREYMVSHGGFKSTSDFVETRLKELRGTKTPGDEGRRPTIHITAISSLRSQRELFDLQITQTNTQLDQLNSQLAKSMQDLQDAREGIKRAEEEPSAAGTAQHGEGEKSAEVLRMQASALDMKITNLTKKVDQVEAELVKKRKERDAAS</sequence>
<feature type="region of interest" description="Disordered" evidence="1">
    <location>
        <begin position="244"/>
        <end position="281"/>
    </location>
</feature>
<dbReference type="PANTHER" id="PTHR47236">
    <property type="entry name" value="GENE, 32742-RELATED-RELATED"/>
    <property type="match status" value="1"/>
</dbReference>
<feature type="compositionally biased region" description="Polar residues" evidence="1">
    <location>
        <begin position="244"/>
        <end position="258"/>
    </location>
</feature>
<keyword evidence="3" id="KW-1185">Reference proteome</keyword>
<feature type="region of interest" description="Disordered" evidence="1">
    <location>
        <begin position="617"/>
        <end position="648"/>
    </location>
</feature>
<dbReference type="Proteomes" id="UP000007110">
    <property type="component" value="Unassembled WGS sequence"/>
</dbReference>
<feature type="compositionally biased region" description="Basic and acidic residues" evidence="1">
    <location>
        <begin position="266"/>
        <end position="279"/>
    </location>
</feature>
<evidence type="ECO:0000256" key="1">
    <source>
        <dbReference type="SAM" id="MobiDB-lite"/>
    </source>
</evidence>
<proteinExistence type="predicted"/>
<reference evidence="3" key="1">
    <citation type="submission" date="2015-02" db="EMBL/GenBank/DDBJ databases">
        <title>Genome sequencing for Strongylocentrotus purpuratus.</title>
        <authorList>
            <person name="Murali S."/>
            <person name="Liu Y."/>
            <person name="Vee V."/>
            <person name="English A."/>
            <person name="Wang M."/>
            <person name="Skinner E."/>
            <person name="Han Y."/>
            <person name="Muzny D.M."/>
            <person name="Worley K.C."/>
            <person name="Gibbs R.A."/>
        </authorList>
    </citation>
    <scope>NUCLEOTIDE SEQUENCE</scope>
</reference>
<name>A0A7M7N9V5_STRPU</name>
<dbReference type="InParanoid" id="A0A7M7N9V5"/>
<organism evidence="2 3">
    <name type="scientific">Strongylocentrotus purpuratus</name>
    <name type="common">Purple sea urchin</name>
    <dbReference type="NCBI Taxonomy" id="7668"/>
    <lineage>
        <taxon>Eukaryota</taxon>
        <taxon>Metazoa</taxon>
        <taxon>Echinodermata</taxon>
        <taxon>Eleutherozoa</taxon>
        <taxon>Echinozoa</taxon>
        <taxon>Echinoidea</taxon>
        <taxon>Euechinoidea</taxon>
        <taxon>Echinacea</taxon>
        <taxon>Camarodonta</taxon>
        <taxon>Echinidea</taxon>
        <taxon>Strongylocentrotidae</taxon>
        <taxon>Strongylocentrotus</taxon>
    </lineage>
</organism>
<feature type="region of interest" description="Disordered" evidence="1">
    <location>
        <begin position="206"/>
        <end position="230"/>
    </location>
</feature>
<evidence type="ECO:0000313" key="3">
    <source>
        <dbReference type="Proteomes" id="UP000007110"/>
    </source>
</evidence>
<feature type="compositionally biased region" description="Basic and acidic residues" evidence="1">
    <location>
        <begin position="619"/>
        <end position="630"/>
    </location>
</feature>